<proteinExistence type="predicted"/>
<sequence>MPLMLGWVMAVPERWGFLRQHFWGFFDPAFTKWQVRAGVYLERAAAGSTKVGSTKLVGQPDDTQTAPVALFGVLTITHDSLCEVGDIRPDTIRLRMSVDDTTFQMEAAMTT</sequence>
<gene>
    <name evidence="1" type="ORF">ACFQFQ_31110</name>
</gene>
<dbReference type="EMBL" id="JBHSWG010000008">
    <property type="protein sequence ID" value="MFC6763044.1"/>
    <property type="molecule type" value="Genomic_DNA"/>
</dbReference>
<dbReference type="Proteomes" id="UP001596353">
    <property type="component" value="Unassembled WGS sequence"/>
</dbReference>
<organism evidence="1 2">
    <name type="scientific">Sulfitobacter porphyrae</name>
    <dbReference type="NCBI Taxonomy" id="1246864"/>
    <lineage>
        <taxon>Bacteria</taxon>
        <taxon>Pseudomonadati</taxon>
        <taxon>Pseudomonadota</taxon>
        <taxon>Alphaproteobacteria</taxon>
        <taxon>Rhodobacterales</taxon>
        <taxon>Roseobacteraceae</taxon>
        <taxon>Sulfitobacter</taxon>
    </lineage>
</organism>
<evidence type="ECO:0000313" key="1">
    <source>
        <dbReference type="EMBL" id="MFC6763044.1"/>
    </source>
</evidence>
<accession>A0ABW2BC46</accession>
<evidence type="ECO:0000313" key="2">
    <source>
        <dbReference type="Proteomes" id="UP001596353"/>
    </source>
</evidence>
<reference evidence="2" key="1">
    <citation type="journal article" date="2019" name="Int. J. Syst. Evol. Microbiol.">
        <title>The Global Catalogue of Microorganisms (GCM) 10K type strain sequencing project: providing services to taxonomists for standard genome sequencing and annotation.</title>
        <authorList>
            <consortium name="The Broad Institute Genomics Platform"/>
            <consortium name="The Broad Institute Genome Sequencing Center for Infectious Disease"/>
            <person name="Wu L."/>
            <person name="Ma J."/>
        </authorList>
    </citation>
    <scope>NUCLEOTIDE SEQUENCE [LARGE SCALE GENOMIC DNA]</scope>
    <source>
        <strain evidence="2">CCUG 66188</strain>
    </source>
</reference>
<keyword evidence="2" id="KW-1185">Reference proteome</keyword>
<protein>
    <submittedName>
        <fullName evidence="1">Uncharacterized protein</fullName>
    </submittedName>
</protein>
<comment type="caution">
    <text evidence="1">The sequence shown here is derived from an EMBL/GenBank/DDBJ whole genome shotgun (WGS) entry which is preliminary data.</text>
</comment>
<name>A0ABW2BC46_9RHOB</name>